<dbReference type="OrthoDB" id="583109at2"/>
<dbReference type="NCBIfam" id="NF041770">
    <property type="entry name" value="CFI_box_CTERM"/>
    <property type="match status" value="1"/>
</dbReference>
<keyword evidence="2" id="KW-1185">Reference proteome</keyword>
<dbReference type="RefSeq" id="WP_068991521.1">
    <property type="nucleotide sequence ID" value="NZ_BMJN01000033.1"/>
</dbReference>
<gene>
    <name evidence="1" type="ORF">GCM10011510_16170</name>
</gene>
<name>A0A917EFQ9_9STRE</name>
<dbReference type="Proteomes" id="UP000660801">
    <property type="component" value="Unassembled WGS sequence"/>
</dbReference>
<evidence type="ECO:0000313" key="2">
    <source>
        <dbReference type="Proteomes" id="UP000660801"/>
    </source>
</evidence>
<sequence>MAYEVLRKGKVIMSFSTEREAVRYIEQKTGFFFGEPVHYYEIRKTGCYLTTAAVDHMGLTDDGVELMALREFRDHYLLTFEEGKQDVEHYYQIAPQLVDIIQQSDRRTELLNSIYQDLILPCLTLIKEEKFSETHQLYKNYTLALEKELLH</sequence>
<reference evidence="1" key="1">
    <citation type="journal article" date="2014" name="Int. J. Syst. Evol. Microbiol.">
        <title>Complete genome sequence of Corynebacterium casei LMG S-19264T (=DSM 44701T), isolated from a smear-ripened cheese.</title>
        <authorList>
            <consortium name="US DOE Joint Genome Institute (JGI-PGF)"/>
            <person name="Walter F."/>
            <person name="Albersmeier A."/>
            <person name="Kalinowski J."/>
            <person name="Ruckert C."/>
        </authorList>
    </citation>
    <scope>NUCLEOTIDE SEQUENCE</scope>
    <source>
        <strain evidence="1">CGMCC 1.15533</strain>
    </source>
</reference>
<comment type="caution">
    <text evidence="1">The sequence shown here is derived from an EMBL/GenBank/DDBJ whole genome shotgun (WGS) entry which is preliminary data.</text>
</comment>
<evidence type="ECO:0000313" key="1">
    <source>
        <dbReference type="EMBL" id="GGE35594.1"/>
    </source>
</evidence>
<organism evidence="1 2">
    <name type="scientific">Streptococcus himalayensis</name>
    <dbReference type="NCBI Taxonomy" id="1888195"/>
    <lineage>
        <taxon>Bacteria</taxon>
        <taxon>Bacillati</taxon>
        <taxon>Bacillota</taxon>
        <taxon>Bacilli</taxon>
        <taxon>Lactobacillales</taxon>
        <taxon>Streptococcaceae</taxon>
        <taxon>Streptococcus</taxon>
    </lineage>
</organism>
<proteinExistence type="predicted"/>
<dbReference type="AlphaFoldDB" id="A0A917EFQ9"/>
<protein>
    <submittedName>
        <fullName evidence="1">Uncharacterized protein</fullName>
    </submittedName>
</protein>
<accession>A0A917EFQ9</accession>
<dbReference type="InterPro" id="IPR049886">
    <property type="entry name" value="CFI_box_CTERM_dom"/>
</dbReference>
<dbReference type="EMBL" id="BMJN01000033">
    <property type="protein sequence ID" value="GGE35594.1"/>
    <property type="molecule type" value="Genomic_DNA"/>
</dbReference>
<reference evidence="1" key="2">
    <citation type="submission" date="2020-09" db="EMBL/GenBank/DDBJ databases">
        <authorList>
            <person name="Sun Q."/>
            <person name="Zhou Y."/>
        </authorList>
    </citation>
    <scope>NUCLEOTIDE SEQUENCE</scope>
    <source>
        <strain evidence="1">CGMCC 1.15533</strain>
    </source>
</reference>